<name>A0A2P2SX56_9PEZI</name>
<dbReference type="EMBL" id="KV460206">
    <property type="protein sequence ID" value="OBU01449.2"/>
    <property type="molecule type" value="Genomic_DNA"/>
</dbReference>
<evidence type="ECO:0000256" key="5">
    <source>
        <dbReference type="ARBA" id="ARBA00023163"/>
    </source>
</evidence>
<dbReference type="SMART" id="SM00066">
    <property type="entry name" value="GAL4"/>
    <property type="match status" value="1"/>
</dbReference>
<dbReference type="GO" id="GO:0003677">
    <property type="term" value="F:DNA binding"/>
    <property type="evidence" value="ECO:0007669"/>
    <property type="project" value="UniProtKB-KW"/>
</dbReference>
<dbReference type="PROSITE" id="PS00463">
    <property type="entry name" value="ZN2_CY6_FUNGAL_1"/>
    <property type="match status" value="1"/>
</dbReference>
<dbReference type="AlphaFoldDB" id="A0A2P2SX56"/>
<dbReference type="CDD" id="cd12148">
    <property type="entry name" value="fungal_TF_MHR"/>
    <property type="match status" value="1"/>
</dbReference>
<evidence type="ECO:0000259" key="8">
    <source>
        <dbReference type="PROSITE" id="PS50048"/>
    </source>
</evidence>
<dbReference type="RefSeq" id="XP_018135181.2">
    <property type="nucleotide sequence ID" value="XM_018269729.2"/>
</dbReference>
<evidence type="ECO:0000256" key="6">
    <source>
        <dbReference type="ARBA" id="ARBA00023242"/>
    </source>
</evidence>
<keyword evidence="3" id="KW-0805">Transcription regulation</keyword>
<evidence type="ECO:0000256" key="3">
    <source>
        <dbReference type="ARBA" id="ARBA00023015"/>
    </source>
</evidence>
<evidence type="ECO:0000256" key="1">
    <source>
        <dbReference type="ARBA" id="ARBA00004123"/>
    </source>
</evidence>
<dbReference type="InterPro" id="IPR036864">
    <property type="entry name" value="Zn2-C6_fun-type_DNA-bd_sf"/>
</dbReference>
<keyword evidence="4" id="KW-0238">DNA-binding</keyword>
<dbReference type="Gene3D" id="4.10.240.10">
    <property type="entry name" value="Zn(2)-C6 fungal-type DNA-binding domain"/>
    <property type="match status" value="1"/>
</dbReference>
<evidence type="ECO:0000256" key="7">
    <source>
        <dbReference type="SAM" id="MobiDB-lite"/>
    </source>
</evidence>
<evidence type="ECO:0000313" key="9">
    <source>
        <dbReference type="EMBL" id="OBU01449.2"/>
    </source>
</evidence>
<evidence type="ECO:0000256" key="2">
    <source>
        <dbReference type="ARBA" id="ARBA00022723"/>
    </source>
</evidence>
<sequence>MSEARASASPRASPKGDTGEQPVAQWACTICRARKVKCDRILPNCTGCSKNPEGCRYEALRKRAVRRSTYKDMVERLAKMEGVVKEFSRSKVSTPPSNEVEAEPNLHMALMSEGTSPNRLFEPVFESDEFVGPAAGQVPENSQSALTGFEPPLNHNGAAVVDNELEIEYTGPSFIFSLQGILWVNELVGDDCFGRAVAASLTPTSLPHNRGNVGISAIHPLPSKSVTIDCANEYLVILNQHICLFDDQEIMDGIERYYSTGISPSRGWFTAINVILGHALRKRSDMENSVESEKYIGNAMSMIPSIMMSKPNQLNTGAMLSMTAYFMLLCENQTAIMILAAAIQSMILCGYDNPRRRPGQTDEDKLLERRLFWQAFVFDHDLALQIGKPPMIGPDFIIDLRDDLPEDGTGTVSFDNGVTLNILREHVSLALIKRKAYSLLYAKDAVTRRDDEVVKIISDLDFELYNWKLHIPEITKSDRPEQDEKDFGLMSLTMMHYNYYQLIIVVHSFIFQCSNLVESDDNFGNILSSVALCVGAARATVSLLDFHEDRHPFSMFLLNNISWSLDIIFINILQNKGTISAREDLNLLGRIVSLFKKYYPNYTHSISFRIAKVFYQVAWKALQNHAFYQTPPPNNVPPPPDVPLYNAWDRHLQTKVVPGNTSTYNALEPSTQIRFYNQQTVTQSTLPSDQQGITSPFNLQTNEQFHNLGLDNNTSNNIVWSSNDQRGPNAEFRLSLGLDPQYWQGLWTTAAEWEGNTN</sequence>
<dbReference type="Proteomes" id="UP000091956">
    <property type="component" value="Unassembled WGS sequence"/>
</dbReference>
<protein>
    <recommendedName>
        <fullName evidence="8">Zn(2)-C6 fungal-type domain-containing protein</fullName>
    </recommendedName>
</protein>
<proteinExistence type="predicted"/>
<comment type="subcellular location">
    <subcellularLocation>
        <location evidence="1">Nucleus</location>
    </subcellularLocation>
</comment>
<feature type="region of interest" description="Disordered" evidence="7">
    <location>
        <begin position="1"/>
        <end position="20"/>
    </location>
</feature>
<reference evidence="10" key="2">
    <citation type="journal article" date="2018" name="Nat. Commun.">
        <title>Extreme sensitivity to ultraviolet light in the fungal pathogen causing white-nose syndrome of bats.</title>
        <authorList>
            <person name="Palmer J.M."/>
            <person name="Drees K.P."/>
            <person name="Foster J.T."/>
            <person name="Lindner D.L."/>
        </authorList>
    </citation>
    <scope>NUCLEOTIDE SEQUENCE [LARGE SCALE GENOMIC DNA]</scope>
    <source>
        <strain evidence="10">UAMH 10579</strain>
    </source>
</reference>
<dbReference type="PANTHER" id="PTHR46910:SF37">
    <property type="entry name" value="ZN(II)2CYS6 TRANSCRIPTION FACTOR (EUROFUNG)"/>
    <property type="match status" value="1"/>
</dbReference>
<dbReference type="GO" id="GO:0008270">
    <property type="term" value="F:zinc ion binding"/>
    <property type="evidence" value="ECO:0007669"/>
    <property type="project" value="InterPro"/>
</dbReference>
<keyword evidence="2" id="KW-0479">Metal-binding</keyword>
<dbReference type="InterPro" id="IPR050987">
    <property type="entry name" value="AtrR-like"/>
</dbReference>
<organism evidence="9 10">
    <name type="scientific">Pseudogymnoascus verrucosus</name>
    <dbReference type="NCBI Taxonomy" id="342668"/>
    <lineage>
        <taxon>Eukaryota</taxon>
        <taxon>Fungi</taxon>
        <taxon>Dikarya</taxon>
        <taxon>Ascomycota</taxon>
        <taxon>Pezizomycotina</taxon>
        <taxon>Leotiomycetes</taxon>
        <taxon>Thelebolales</taxon>
        <taxon>Thelebolaceae</taxon>
        <taxon>Pseudogymnoascus</taxon>
    </lineage>
</organism>
<dbReference type="SUPFAM" id="SSF57701">
    <property type="entry name" value="Zn2/Cys6 DNA-binding domain"/>
    <property type="match status" value="1"/>
</dbReference>
<dbReference type="GO" id="GO:0000981">
    <property type="term" value="F:DNA-binding transcription factor activity, RNA polymerase II-specific"/>
    <property type="evidence" value="ECO:0007669"/>
    <property type="project" value="InterPro"/>
</dbReference>
<dbReference type="GO" id="GO:0005634">
    <property type="term" value="C:nucleus"/>
    <property type="evidence" value="ECO:0007669"/>
    <property type="project" value="UniProtKB-SubCell"/>
</dbReference>
<reference evidence="9 10" key="1">
    <citation type="submission" date="2016-03" db="EMBL/GenBank/DDBJ databases">
        <title>Comparative genomics of Pseudogymnoascus destructans, the fungus causing white-nose syndrome of bats.</title>
        <authorList>
            <person name="Palmer J.M."/>
            <person name="Drees K.P."/>
            <person name="Foster J.T."/>
            <person name="Lindner D.L."/>
        </authorList>
    </citation>
    <scope>NUCLEOTIDE SEQUENCE [LARGE SCALE GENOMIC DNA]</scope>
    <source>
        <strain evidence="9 10">UAMH 10579</strain>
    </source>
</reference>
<dbReference type="Pfam" id="PF00172">
    <property type="entry name" value="Zn_clus"/>
    <property type="match status" value="1"/>
</dbReference>
<keyword evidence="10" id="KW-1185">Reference proteome</keyword>
<keyword evidence="6" id="KW-0539">Nucleus</keyword>
<dbReference type="Pfam" id="PF04082">
    <property type="entry name" value="Fungal_trans"/>
    <property type="match status" value="1"/>
</dbReference>
<evidence type="ECO:0000256" key="4">
    <source>
        <dbReference type="ARBA" id="ARBA00023125"/>
    </source>
</evidence>
<dbReference type="CDD" id="cd00067">
    <property type="entry name" value="GAL4"/>
    <property type="match status" value="1"/>
</dbReference>
<dbReference type="InterPro" id="IPR001138">
    <property type="entry name" value="Zn2Cys6_DnaBD"/>
</dbReference>
<dbReference type="GeneID" id="28833583"/>
<dbReference type="PANTHER" id="PTHR46910">
    <property type="entry name" value="TRANSCRIPTION FACTOR PDR1"/>
    <property type="match status" value="1"/>
</dbReference>
<feature type="domain" description="Zn(2)-C6 fungal-type" evidence="8">
    <location>
        <begin position="27"/>
        <end position="57"/>
    </location>
</feature>
<dbReference type="PROSITE" id="PS50048">
    <property type="entry name" value="ZN2_CY6_FUNGAL_2"/>
    <property type="match status" value="1"/>
</dbReference>
<keyword evidence="5" id="KW-0804">Transcription</keyword>
<accession>A0A2P2SX56</accession>
<feature type="compositionally biased region" description="Low complexity" evidence="7">
    <location>
        <begin position="1"/>
        <end position="13"/>
    </location>
</feature>
<evidence type="ECO:0000313" key="10">
    <source>
        <dbReference type="Proteomes" id="UP000091956"/>
    </source>
</evidence>
<dbReference type="SMART" id="SM00906">
    <property type="entry name" value="Fungal_trans"/>
    <property type="match status" value="1"/>
</dbReference>
<dbReference type="InterPro" id="IPR007219">
    <property type="entry name" value="XnlR_reg_dom"/>
</dbReference>
<dbReference type="STRING" id="342668.A0A2P2SX56"/>
<gene>
    <name evidence="9" type="ORF">VE01_00197</name>
</gene>
<dbReference type="GO" id="GO:0006351">
    <property type="term" value="P:DNA-templated transcription"/>
    <property type="evidence" value="ECO:0007669"/>
    <property type="project" value="InterPro"/>
</dbReference>